<dbReference type="GO" id="GO:0019288">
    <property type="term" value="P:isopentenyl diphosphate biosynthetic process, methylerythritol 4-phosphate pathway"/>
    <property type="evidence" value="ECO:0007669"/>
    <property type="project" value="UniProtKB-UniRule"/>
</dbReference>
<comment type="function">
    <text evidence="7">Catalyzes the formation of 4-diphosphocytidyl-2-C-methyl-D-erythritol from CTP and 2-C-methyl-D-erythritol 4-phosphate (MEP).</text>
</comment>
<accession>A0A7V3RHD3</accession>
<dbReference type="FunFam" id="3.90.550.10:FF:000003">
    <property type="entry name" value="2-C-methyl-D-erythritol 4-phosphate cytidylyltransferase"/>
    <property type="match status" value="1"/>
</dbReference>
<dbReference type="Gene3D" id="3.90.550.10">
    <property type="entry name" value="Spore Coat Polysaccharide Biosynthesis Protein SpsA, Chain A"/>
    <property type="match status" value="1"/>
</dbReference>
<keyword evidence="5 7" id="KW-0548">Nucleotidyltransferase</keyword>
<evidence type="ECO:0000256" key="1">
    <source>
        <dbReference type="ARBA" id="ARBA00001282"/>
    </source>
</evidence>
<dbReference type="Pfam" id="PF01128">
    <property type="entry name" value="IspD"/>
    <property type="match status" value="1"/>
</dbReference>
<proteinExistence type="inferred from homology"/>
<evidence type="ECO:0000256" key="3">
    <source>
        <dbReference type="ARBA" id="ARBA00009789"/>
    </source>
</evidence>
<comment type="pathway">
    <text evidence="2 7">Isoprenoid biosynthesis; isopentenyl diphosphate biosynthesis via DXP pathway; isopentenyl diphosphate from 1-deoxy-D-xylulose 5-phosphate: step 2/6.</text>
</comment>
<feature type="site" description="Positions MEP for the nucleophilic attack" evidence="7">
    <location>
        <position position="246"/>
    </location>
</feature>
<dbReference type="InterPro" id="IPR050088">
    <property type="entry name" value="IspD/TarI_cytidylyltransf_bact"/>
</dbReference>
<evidence type="ECO:0000256" key="7">
    <source>
        <dbReference type="HAMAP-Rule" id="MF_00108"/>
    </source>
</evidence>
<comment type="catalytic activity">
    <reaction evidence="1 7">
        <text>2-C-methyl-D-erythritol 4-phosphate + CTP + H(+) = 4-CDP-2-C-methyl-D-erythritol + diphosphate</text>
        <dbReference type="Rhea" id="RHEA:13429"/>
        <dbReference type="ChEBI" id="CHEBI:15378"/>
        <dbReference type="ChEBI" id="CHEBI:33019"/>
        <dbReference type="ChEBI" id="CHEBI:37563"/>
        <dbReference type="ChEBI" id="CHEBI:57823"/>
        <dbReference type="ChEBI" id="CHEBI:58262"/>
        <dbReference type="EC" id="2.7.7.60"/>
    </reaction>
</comment>
<evidence type="ECO:0000256" key="2">
    <source>
        <dbReference type="ARBA" id="ARBA00004787"/>
    </source>
</evidence>
<name>A0A7V3RHD3_UNCW3</name>
<dbReference type="EC" id="2.7.7.60" evidence="7"/>
<feature type="site" description="Transition state stabilizer" evidence="7">
    <location>
        <position position="55"/>
    </location>
</feature>
<dbReference type="AlphaFoldDB" id="A0A7V3RHD3"/>
<evidence type="ECO:0000256" key="6">
    <source>
        <dbReference type="ARBA" id="ARBA00023229"/>
    </source>
</evidence>
<sequence>MILVWRMIKNISIIYDTKKFISVKENFKLLTFSCFWLYFFMKVYAVIVGAGRGKRFGGLKQFIIFQGRPLLIYTTEIFEKSELVDSIIIVVPKEMLRKTKKLLNFYCLKKVDEVIPGGERRQDSVYNGIKAIKDDNGVVIIHDAVRPFISQNLINKGINLCKKYKAVIFGMPIFDTIKLVKGNKVIQTIPRVSPFAVQTPQFFNIKLIKEAYDKVDFKKEFTDEASILESLGIPVYIFKGDPENIKITTKQDLKFFKTSI</sequence>
<reference evidence="8" key="1">
    <citation type="journal article" date="2020" name="mSystems">
        <title>Genome- and Community-Level Interaction Insights into Carbon Utilization and Element Cycling Functions of Hydrothermarchaeota in Hydrothermal Sediment.</title>
        <authorList>
            <person name="Zhou Z."/>
            <person name="Liu Y."/>
            <person name="Xu W."/>
            <person name="Pan J."/>
            <person name="Luo Z.H."/>
            <person name="Li M."/>
        </authorList>
    </citation>
    <scope>NUCLEOTIDE SEQUENCE [LARGE SCALE GENOMIC DNA]</scope>
    <source>
        <strain evidence="8">SpSt-961</strain>
    </source>
</reference>
<organism evidence="8">
    <name type="scientific">candidate division WOR-3 bacterium</name>
    <dbReference type="NCBI Taxonomy" id="2052148"/>
    <lineage>
        <taxon>Bacteria</taxon>
        <taxon>Bacteria division WOR-3</taxon>
    </lineage>
</organism>
<dbReference type="PROSITE" id="PS01295">
    <property type="entry name" value="ISPD"/>
    <property type="match status" value="1"/>
</dbReference>
<dbReference type="EMBL" id="DTOZ01000092">
    <property type="protein sequence ID" value="HGE78081.1"/>
    <property type="molecule type" value="Genomic_DNA"/>
</dbReference>
<dbReference type="InterPro" id="IPR001228">
    <property type="entry name" value="IspD"/>
</dbReference>
<dbReference type="UniPathway" id="UPA00056">
    <property type="reaction ID" value="UER00093"/>
</dbReference>
<dbReference type="SUPFAM" id="SSF53448">
    <property type="entry name" value="Nucleotide-diphospho-sugar transferases"/>
    <property type="match status" value="1"/>
</dbReference>
<feature type="site" description="Transition state stabilizer" evidence="7">
    <location>
        <position position="60"/>
    </location>
</feature>
<dbReference type="GO" id="GO:0050518">
    <property type="term" value="F:2-C-methyl-D-erythritol 4-phosphate cytidylyltransferase activity"/>
    <property type="evidence" value="ECO:0007669"/>
    <property type="project" value="UniProtKB-UniRule"/>
</dbReference>
<dbReference type="HAMAP" id="MF_00108">
    <property type="entry name" value="IspD"/>
    <property type="match status" value="1"/>
</dbReference>
<dbReference type="InterPro" id="IPR018294">
    <property type="entry name" value="ISPD_synthase_CS"/>
</dbReference>
<dbReference type="NCBIfam" id="TIGR00453">
    <property type="entry name" value="ispD"/>
    <property type="match status" value="1"/>
</dbReference>
<dbReference type="PANTHER" id="PTHR32125">
    <property type="entry name" value="2-C-METHYL-D-ERYTHRITOL 4-PHOSPHATE CYTIDYLYLTRANSFERASE, CHLOROPLASTIC"/>
    <property type="match status" value="1"/>
</dbReference>
<comment type="similarity">
    <text evidence="3 7">Belongs to the IspD/TarI cytidylyltransferase family. IspD subfamily.</text>
</comment>
<gene>
    <name evidence="7 8" type="primary">ispD</name>
    <name evidence="8" type="ORF">ENX68_03655</name>
</gene>
<evidence type="ECO:0000313" key="8">
    <source>
        <dbReference type="EMBL" id="HGE78081.1"/>
    </source>
</evidence>
<keyword evidence="4 7" id="KW-0808">Transferase</keyword>
<feature type="site" description="Positions MEP for the nucleophilic attack" evidence="7">
    <location>
        <position position="191"/>
    </location>
</feature>
<dbReference type="PANTHER" id="PTHR32125:SF4">
    <property type="entry name" value="2-C-METHYL-D-ERYTHRITOL 4-PHOSPHATE CYTIDYLYLTRANSFERASE, CHLOROPLASTIC"/>
    <property type="match status" value="1"/>
</dbReference>
<dbReference type="InterPro" id="IPR029044">
    <property type="entry name" value="Nucleotide-diphossugar_trans"/>
</dbReference>
<comment type="caution">
    <text evidence="8">The sequence shown here is derived from an EMBL/GenBank/DDBJ whole genome shotgun (WGS) entry which is preliminary data.</text>
</comment>
<evidence type="ECO:0000256" key="5">
    <source>
        <dbReference type="ARBA" id="ARBA00022695"/>
    </source>
</evidence>
<keyword evidence="6 7" id="KW-0414">Isoprene biosynthesis</keyword>
<evidence type="ECO:0000256" key="4">
    <source>
        <dbReference type="ARBA" id="ARBA00022679"/>
    </source>
</evidence>
<dbReference type="InterPro" id="IPR034683">
    <property type="entry name" value="IspD/TarI"/>
</dbReference>
<dbReference type="CDD" id="cd02516">
    <property type="entry name" value="CDP-ME_synthetase"/>
    <property type="match status" value="1"/>
</dbReference>
<protein>
    <recommendedName>
        <fullName evidence="7">2-C-methyl-D-erythritol 4-phosphate cytidylyltransferase</fullName>
        <ecNumber evidence="7">2.7.7.60</ecNumber>
    </recommendedName>
    <alternativeName>
        <fullName evidence="7">4-diphosphocytidyl-2C-methyl-D-erythritol synthase</fullName>
    </alternativeName>
    <alternativeName>
        <fullName evidence="7">MEP cytidylyltransferase</fullName>
        <shortName evidence="7">MCT</shortName>
    </alternativeName>
</protein>